<dbReference type="EMBL" id="KN834870">
    <property type="protein sequence ID" value="KIK51172.1"/>
    <property type="molecule type" value="Genomic_DNA"/>
</dbReference>
<dbReference type="AlphaFoldDB" id="A0A0D0C0N7"/>
<reference evidence="2 3" key="1">
    <citation type="submission" date="2014-04" db="EMBL/GenBank/DDBJ databases">
        <title>Evolutionary Origins and Diversification of the Mycorrhizal Mutualists.</title>
        <authorList>
            <consortium name="DOE Joint Genome Institute"/>
            <consortium name="Mycorrhizal Genomics Consortium"/>
            <person name="Kohler A."/>
            <person name="Kuo A."/>
            <person name="Nagy L.G."/>
            <person name="Floudas D."/>
            <person name="Copeland A."/>
            <person name="Barry K.W."/>
            <person name="Cichocki N."/>
            <person name="Veneault-Fourrey C."/>
            <person name="LaButti K."/>
            <person name="Lindquist E.A."/>
            <person name="Lipzen A."/>
            <person name="Lundell T."/>
            <person name="Morin E."/>
            <person name="Murat C."/>
            <person name="Riley R."/>
            <person name="Ohm R."/>
            <person name="Sun H."/>
            <person name="Tunlid A."/>
            <person name="Henrissat B."/>
            <person name="Grigoriev I.V."/>
            <person name="Hibbett D.S."/>
            <person name="Martin F."/>
        </authorList>
    </citation>
    <scope>NUCLEOTIDE SEQUENCE [LARGE SCALE GENOMIC DNA]</scope>
    <source>
        <strain evidence="2 3">FD-317 M1</strain>
    </source>
</reference>
<protein>
    <submittedName>
        <fullName evidence="2">Uncharacterized protein</fullName>
    </submittedName>
</protein>
<organism evidence="2 3">
    <name type="scientific">Collybiopsis luxurians FD-317 M1</name>
    <dbReference type="NCBI Taxonomy" id="944289"/>
    <lineage>
        <taxon>Eukaryota</taxon>
        <taxon>Fungi</taxon>
        <taxon>Dikarya</taxon>
        <taxon>Basidiomycota</taxon>
        <taxon>Agaricomycotina</taxon>
        <taxon>Agaricomycetes</taxon>
        <taxon>Agaricomycetidae</taxon>
        <taxon>Agaricales</taxon>
        <taxon>Marasmiineae</taxon>
        <taxon>Omphalotaceae</taxon>
        <taxon>Collybiopsis</taxon>
        <taxon>Collybiopsis luxurians</taxon>
    </lineage>
</organism>
<feature type="region of interest" description="Disordered" evidence="1">
    <location>
        <begin position="25"/>
        <end position="116"/>
    </location>
</feature>
<proteinExistence type="predicted"/>
<evidence type="ECO:0000313" key="2">
    <source>
        <dbReference type="EMBL" id="KIK51172.1"/>
    </source>
</evidence>
<accession>A0A0D0C0N7</accession>
<dbReference type="Proteomes" id="UP000053593">
    <property type="component" value="Unassembled WGS sequence"/>
</dbReference>
<keyword evidence="3" id="KW-1185">Reference proteome</keyword>
<sequence>MNLPFESMEDSPLSLPSLQCTDFEPELIFHPGRQASQADHPGVVSPLKRPRSQFHSSIQRRDDSTKQKRKKHVGSSFSLPPVDSDSLENHSNGVLGMEDNEDAGETHPDDMHNDGGEEFVKYTEAVQYECVGFIQLHHGLFAVEGWGKEQGQGNVGSPRSRESS</sequence>
<dbReference type="HOGENOM" id="CLU_1619213_0_0_1"/>
<feature type="compositionally biased region" description="Basic and acidic residues" evidence="1">
    <location>
        <begin position="104"/>
        <end position="116"/>
    </location>
</feature>
<evidence type="ECO:0000313" key="3">
    <source>
        <dbReference type="Proteomes" id="UP000053593"/>
    </source>
</evidence>
<gene>
    <name evidence="2" type="ORF">GYMLUDRAFT_252280</name>
</gene>
<name>A0A0D0C0N7_9AGAR</name>
<evidence type="ECO:0000256" key="1">
    <source>
        <dbReference type="SAM" id="MobiDB-lite"/>
    </source>
</evidence>